<dbReference type="EMBL" id="CAADJA010000002">
    <property type="protein sequence ID" value="VFS47216.1"/>
    <property type="molecule type" value="Genomic_DNA"/>
</dbReference>
<reference evidence="1 2" key="1">
    <citation type="submission" date="2019-03" db="EMBL/GenBank/DDBJ databases">
        <authorList>
            <consortium name="Pathogen Informatics"/>
        </authorList>
    </citation>
    <scope>NUCLEOTIDE SEQUENCE [LARGE SCALE GENOMIC DNA]</scope>
    <source>
        <strain evidence="1 2">NCTC12282</strain>
    </source>
</reference>
<name>A0A484ZHK2_9GAMM</name>
<protein>
    <submittedName>
        <fullName evidence="1">Transposase and inactivated derivatives</fullName>
    </submittedName>
</protein>
<dbReference type="Proteomes" id="UP000373449">
    <property type="component" value="Unassembled WGS sequence"/>
</dbReference>
<evidence type="ECO:0000313" key="2">
    <source>
        <dbReference type="Proteomes" id="UP000373449"/>
    </source>
</evidence>
<proteinExistence type="predicted"/>
<sequence>MMTLLRRRQYPACPHCNKGTRVRKHGTSLCGFQRYYCGECQRAFQGKYIYQIYQTGSNERIE</sequence>
<dbReference type="AlphaFoldDB" id="A0A484ZHK2"/>
<accession>A0A484ZHK2</accession>
<organism evidence="1 2">
    <name type="scientific">Budvicia aquatica</name>
    <dbReference type="NCBI Taxonomy" id="82979"/>
    <lineage>
        <taxon>Bacteria</taxon>
        <taxon>Pseudomonadati</taxon>
        <taxon>Pseudomonadota</taxon>
        <taxon>Gammaproteobacteria</taxon>
        <taxon>Enterobacterales</taxon>
        <taxon>Budviciaceae</taxon>
        <taxon>Budvicia</taxon>
    </lineage>
</organism>
<gene>
    <name evidence="1" type="ORF">NCTC12282_02151</name>
</gene>
<evidence type="ECO:0000313" key="1">
    <source>
        <dbReference type="EMBL" id="VFS47216.1"/>
    </source>
</evidence>